<sequence>MTEIFTTTINSTPNSLKMNEQDTIENIGVDETTFYHSICADLDLMVTNPRFDTVQSILNHSQNLR</sequence>
<protein>
    <submittedName>
        <fullName evidence="1">Uncharacterized protein</fullName>
    </submittedName>
</protein>
<reference evidence="1 2" key="1">
    <citation type="submission" date="2018-10" db="EMBL/GenBank/DDBJ databases">
        <title>Genomic Encyclopedia of Archaeal and Bacterial Type Strains, Phase II (KMG-II): from individual species to whole genera.</title>
        <authorList>
            <person name="Goeker M."/>
        </authorList>
    </citation>
    <scope>NUCLEOTIDE SEQUENCE [LARGE SCALE GENOMIC DNA]</scope>
    <source>
        <strain evidence="1 2">DSM 18602</strain>
    </source>
</reference>
<dbReference type="Proteomes" id="UP000268007">
    <property type="component" value="Unassembled WGS sequence"/>
</dbReference>
<dbReference type="RefSeq" id="WP_121195924.1">
    <property type="nucleotide sequence ID" value="NZ_RBKU01000001.1"/>
</dbReference>
<organism evidence="1 2">
    <name type="scientific">Mucilaginibacter gracilis</name>
    <dbReference type="NCBI Taxonomy" id="423350"/>
    <lineage>
        <taxon>Bacteria</taxon>
        <taxon>Pseudomonadati</taxon>
        <taxon>Bacteroidota</taxon>
        <taxon>Sphingobacteriia</taxon>
        <taxon>Sphingobacteriales</taxon>
        <taxon>Sphingobacteriaceae</taxon>
        <taxon>Mucilaginibacter</taxon>
    </lineage>
</organism>
<dbReference type="OrthoDB" id="799469at2"/>
<comment type="caution">
    <text evidence="1">The sequence shown here is derived from an EMBL/GenBank/DDBJ whole genome shotgun (WGS) entry which is preliminary data.</text>
</comment>
<keyword evidence="2" id="KW-1185">Reference proteome</keyword>
<accession>A0A495IWH4</accession>
<gene>
    <name evidence="1" type="ORF">BDD43_0315</name>
</gene>
<proteinExistence type="predicted"/>
<dbReference type="AlphaFoldDB" id="A0A495IWH4"/>
<evidence type="ECO:0000313" key="2">
    <source>
        <dbReference type="Proteomes" id="UP000268007"/>
    </source>
</evidence>
<name>A0A495IWH4_9SPHI</name>
<evidence type="ECO:0000313" key="1">
    <source>
        <dbReference type="EMBL" id="RKR80219.1"/>
    </source>
</evidence>
<dbReference type="EMBL" id="RBKU01000001">
    <property type="protein sequence ID" value="RKR80219.1"/>
    <property type="molecule type" value="Genomic_DNA"/>
</dbReference>